<feature type="non-terminal residue" evidence="2">
    <location>
        <position position="347"/>
    </location>
</feature>
<dbReference type="STRING" id="670483.S7QJ75"/>
<name>S7QJ75_GLOTA</name>
<accession>S7QJ75</accession>
<proteinExistence type="predicted"/>
<dbReference type="InterPro" id="IPR040976">
    <property type="entry name" value="Pkinase_fungal"/>
</dbReference>
<dbReference type="SUPFAM" id="SSF56112">
    <property type="entry name" value="Protein kinase-like (PK-like)"/>
    <property type="match status" value="1"/>
</dbReference>
<dbReference type="InterPro" id="IPR011009">
    <property type="entry name" value="Kinase-like_dom_sf"/>
</dbReference>
<dbReference type="HOGENOM" id="CLU_005513_6_1_1"/>
<evidence type="ECO:0000259" key="1">
    <source>
        <dbReference type="PROSITE" id="PS50011"/>
    </source>
</evidence>
<sequence>MDTKAIPKASYVVATAPLEIKTETNKATEKSRIQLAVYARECFIQQPHRRFVNGLLLTEKTASLYHFDRAGVIHSPWIDIHKDAALFIRIILGLASTDADTLGINREIYWKGDRRMLEAPVGNEITTCDIPRIDPVFRRRAIIGRGTVCWEVQCPLDDGPGLLLVKYAWRAKERTPEWLFLERVREHQLKGVGQMVGHQEGVSITQIRCNFEPKNKDNISIDRIFCCIVLRRYGKSIEYFETKLQFLEAFRDAVAGHRNLFKIGILHRDISLHNILLGNPNDEGNRGILVDLDMAIFLDRTASNALADMRTGTRAFQAINILMQQGIHSHLEDLESFFYVYVWVCLT</sequence>
<dbReference type="PANTHER" id="PTHR38248:SF2">
    <property type="entry name" value="FUNK1 11"/>
    <property type="match status" value="1"/>
</dbReference>
<evidence type="ECO:0000313" key="3">
    <source>
        <dbReference type="Proteomes" id="UP000030669"/>
    </source>
</evidence>
<dbReference type="OMA" id="WTARSIT"/>
<dbReference type="KEGG" id="gtr:GLOTRDRAFT_33355"/>
<organism evidence="2 3">
    <name type="scientific">Gloeophyllum trabeum (strain ATCC 11539 / FP-39264 / Madison 617)</name>
    <name type="common">Brown rot fungus</name>
    <dbReference type="NCBI Taxonomy" id="670483"/>
    <lineage>
        <taxon>Eukaryota</taxon>
        <taxon>Fungi</taxon>
        <taxon>Dikarya</taxon>
        <taxon>Basidiomycota</taxon>
        <taxon>Agaricomycotina</taxon>
        <taxon>Agaricomycetes</taxon>
        <taxon>Gloeophyllales</taxon>
        <taxon>Gloeophyllaceae</taxon>
        <taxon>Gloeophyllum</taxon>
    </lineage>
</organism>
<dbReference type="RefSeq" id="XP_007861693.1">
    <property type="nucleotide sequence ID" value="XM_007863502.1"/>
</dbReference>
<dbReference type="GO" id="GO:0004672">
    <property type="term" value="F:protein kinase activity"/>
    <property type="evidence" value="ECO:0007669"/>
    <property type="project" value="InterPro"/>
</dbReference>
<gene>
    <name evidence="2" type="ORF">GLOTRDRAFT_33355</name>
</gene>
<dbReference type="GO" id="GO:0005524">
    <property type="term" value="F:ATP binding"/>
    <property type="evidence" value="ECO:0007669"/>
    <property type="project" value="InterPro"/>
</dbReference>
<dbReference type="GeneID" id="19305489"/>
<dbReference type="PROSITE" id="PS50011">
    <property type="entry name" value="PROTEIN_KINASE_DOM"/>
    <property type="match status" value="1"/>
</dbReference>
<dbReference type="eggNOG" id="ENOG502S5WB">
    <property type="taxonomic scope" value="Eukaryota"/>
</dbReference>
<feature type="domain" description="Protein kinase" evidence="1">
    <location>
        <begin position="137"/>
        <end position="347"/>
    </location>
</feature>
<dbReference type="Gene3D" id="1.10.510.10">
    <property type="entry name" value="Transferase(Phosphotransferase) domain 1"/>
    <property type="match status" value="1"/>
</dbReference>
<dbReference type="PROSITE" id="PS00109">
    <property type="entry name" value="PROTEIN_KINASE_TYR"/>
    <property type="match status" value="1"/>
</dbReference>
<dbReference type="EMBL" id="KB469297">
    <property type="protein sequence ID" value="EPQ59427.1"/>
    <property type="molecule type" value="Genomic_DNA"/>
</dbReference>
<reference evidence="2 3" key="1">
    <citation type="journal article" date="2012" name="Science">
        <title>The Paleozoic origin of enzymatic lignin decomposition reconstructed from 31 fungal genomes.</title>
        <authorList>
            <person name="Floudas D."/>
            <person name="Binder M."/>
            <person name="Riley R."/>
            <person name="Barry K."/>
            <person name="Blanchette R.A."/>
            <person name="Henrissat B."/>
            <person name="Martinez A.T."/>
            <person name="Otillar R."/>
            <person name="Spatafora J.W."/>
            <person name="Yadav J.S."/>
            <person name="Aerts A."/>
            <person name="Benoit I."/>
            <person name="Boyd A."/>
            <person name="Carlson A."/>
            <person name="Copeland A."/>
            <person name="Coutinho P.M."/>
            <person name="de Vries R.P."/>
            <person name="Ferreira P."/>
            <person name="Findley K."/>
            <person name="Foster B."/>
            <person name="Gaskell J."/>
            <person name="Glotzer D."/>
            <person name="Gorecki P."/>
            <person name="Heitman J."/>
            <person name="Hesse C."/>
            <person name="Hori C."/>
            <person name="Igarashi K."/>
            <person name="Jurgens J.A."/>
            <person name="Kallen N."/>
            <person name="Kersten P."/>
            <person name="Kohler A."/>
            <person name="Kuees U."/>
            <person name="Kumar T.K.A."/>
            <person name="Kuo A."/>
            <person name="LaButti K."/>
            <person name="Larrondo L.F."/>
            <person name="Lindquist E."/>
            <person name="Ling A."/>
            <person name="Lombard V."/>
            <person name="Lucas S."/>
            <person name="Lundell T."/>
            <person name="Martin R."/>
            <person name="McLaughlin D.J."/>
            <person name="Morgenstern I."/>
            <person name="Morin E."/>
            <person name="Murat C."/>
            <person name="Nagy L.G."/>
            <person name="Nolan M."/>
            <person name="Ohm R.A."/>
            <person name="Patyshakuliyeva A."/>
            <person name="Rokas A."/>
            <person name="Ruiz-Duenas F.J."/>
            <person name="Sabat G."/>
            <person name="Salamov A."/>
            <person name="Samejima M."/>
            <person name="Schmutz J."/>
            <person name="Slot J.C."/>
            <person name="St John F."/>
            <person name="Stenlid J."/>
            <person name="Sun H."/>
            <person name="Sun S."/>
            <person name="Syed K."/>
            <person name="Tsang A."/>
            <person name="Wiebenga A."/>
            <person name="Young D."/>
            <person name="Pisabarro A."/>
            <person name="Eastwood D.C."/>
            <person name="Martin F."/>
            <person name="Cullen D."/>
            <person name="Grigoriev I.V."/>
            <person name="Hibbett D.S."/>
        </authorList>
    </citation>
    <scope>NUCLEOTIDE SEQUENCE [LARGE SCALE GENOMIC DNA]</scope>
    <source>
        <strain evidence="2 3">ATCC 11539</strain>
    </source>
</reference>
<dbReference type="Proteomes" id="UP000030669">
    <property type="component" value="Unassembled WGS sequence"/>
</dbReference>
<evidence type="ECO:0000313" key="2">
    <source>
        <dbReference type="EMBL" id="EPQ59427.1"/>
    </source>
</evidence>
<dbReference type="Pfam" id="PF17667">
    <property type="entry name" value="Pkinase_fungal"/>
    <property type="match status" value="1"/>
</dbReference>
<dbReference type="InterPro" id="IPR000719">
    <property type="entry name" value="Prot_kinase_dom"/>
</dbReference>
<keyword evidence="3" id="KW-1185">Reference proteome</keyword>
<dbReference type="PANTHER" id="PTHR38248">
    <property type="entry name" value="FUNK1 6"/>
    <property type="match status" value="1"/>
</dbReference>
<dbReference type="InterPro" id="IPR008266">
    <property type="entry name" value="Tyr_kinase_AS"/>
</dbReference>
<dbReference type="AlphaFoldDB" id="S7QJ75"/>
<dbReference type="OrthoDB" id="5592585at2759"/>
<protein>
    <recommendedName>
        <fullName evidence="1">Protein kinase domain-containing protein</fullName>
    </recommendedName>
</protein>